<proteinExistence type="predicted"/>
<evidence type="ECO:0000313" key="2">
    <source>
        <dbReference type="Proteomes" id="UP001595445"/>
    </source>
</evidence>
<dbReference type="EMBL" id="JBHRSM010000053">
    <property type="protein sequence ID" value="MFC3088532.1"/>
    <property type="molecule type" value="Genomic_DNA"/>
</dbReference>
<gene>
    <name evidence="1" type="ORF">ACFOD6_21040</name>
</gene>
<reference evidence="2" key="1">
    <citation type="journal article" date="2019" name="Int. J. Syst. Evol. Microbiol.">
        <title>The Global Catalogue of Microorganisms (GCM) 10K type strain sequencing project: providing services to taxonomists for standard genome sequencing and annotation.</title>
        <authorList>
            <consortium name="The Broad Institute Genomics Platform"/>
            <consortium name="The Broad Institute Genome Sequencing Center for Infectious Disease"/>
            <person name="Wu L."/>
            <person name="Ma J."/>
        </authorList>
    </citation>
    <scope>NUCLEOTIDE SEQUENCE [LARGE SCALE GENOMIC DNA]</scope>
    <source>
        <strain evidence="2">KCTC 62102</strain>
    </source>
</reference>
<sequence length="565" mass="61925">MSQRYLAIVGDTEAWNPAVHQRHDLGPFDVTFNHRESELATARITVTNPQASLSSLDGRRVLISTKGRLLFDGILTGVPRGLVDQKLTLEAVSRPADPAVLDAQLAVLAEGAKVAPYWDPLFIPDGRDDDWAELLAGRSEVLAHSRIQGVPSLCDALGGATNMEIQPLNGSVSYSLESNVATKYGVKLTAKWKQLAAMRFDDGGQFWNLSSMTPDGLIESFPKEGSTLSDGFTVVRSTIEKAETPEDGYAVVWAVTDEELDPEWTFEGTQATTLMRYEIDAHIEVEYRWEVARTETATMSVQSRAQAGVIGQSEEWEEMELRDLVERDRRAPWSPNTTYEVDDEVVDGRNAYRCRTEHISGRTRTAAEWSLLGPSSYIATRQYVSFFKSARGRAAVEHALERMKARARLAARSVRISFEAPMPARPWLVTHDMTISLESPKLPGGFATGRLVEYSLSWANGRASFSGTIACAAGLGDIAAPTIGTAEGSTPESIGRMDVFVDNDGRAQLEWFEENVPEGSVTEGSLDVPETVIQIHTYPAAATSFEQAVSFPIYGAIGIPTQVQT</sequence>
<dbReference type="Proteomes" id="UP001595445">
    <property type="component" value="Unassembled WGS sequence"/>
</dbReference>
<evidence type="ECO:0008006" key="3">
    <source>
        <dbReference type="Google" id="ProtNLM"/>
    </source>
</evidence>
<accession>A0ABV7DZH7</accession>
<keyword evidence="2" id="KW-1185">Reference proteome</keyword>
<comment type="caution">
    <text evidence="1">The sequence shown here is derived from an EMBL/GenBank/DDBJ whole genome shotgun (WGS) entry which is preliminary data.</text>
</comment>
<dbReference type="Gene3D" id="2.10.10.20">
    <property type="entry name" value="Carbohydrate-binding module superfamily 5/12"/>
    <property type="match status" value="1"/>
</dbReference>
<organism evidence="1 2">
    <name type="scientific">Tabrizicola soli</name>
    <dbReference type="NCBI Taxonomy" id="2185115"/>
    <lineage>
        <taxon>Bacteria</taxon>
        <taxon>Pseudomonadati</taxon>
        <taxon>Pseudomonadota</taxon>
        <taxon>Alphaproteobacteria</taxon>
        <taxon>Rhodobacterales</taxon>
        <taxon>Paracoccaceae</taxon>
        <taxon>Tabrizicola</taxon>
    </lineage>
</organism>
<name>A0ABV7DZH7_9RHOB</name>
<evidence type="ECO:0000313" key="1">
    <source>
        <dbReference type="EMBL" id="MFC3088532.1"/>
    </source>
</evidence>
<dbReference type="RefSeq" id="WP_197644625.1">
    <property type="nucleotide sequence ID" value="NZ_JAEACP010000012.1"/>
</dbReference>
<protein>
    <recommendedName>
        <fullName evidence="3">Tip attachment protein J domain-containing protein</fullName>
    </recommendedName>
</protein>